<feature type="transmembrane region" description="Helical" evidence="8">
    <location>
        <begin position="141"/>
        <end position="163"/>
    </location>
</feature>
<dbReference type="PROSITE" id="PS50850">
    <property type="entry name" value="MFS"/>
    <property type="match status" value="1"/>
</dbReference>
<evidence type="ECO:0000256" key="4">
    <source>
        <dbReference type="ARBA" id="ARBA00022692"/>
    </source>
</evidence>
<dbReference type="Pfam" id="PF00083">
    <property type="entry name" value="Sugar_tr"/>
    <property type="match status" value="1"/>
</dbReference>
<dbReference type="GO" id="GO:0005351">
    <property type="term" value="F:carbohydrate:proton symporter activity"/>
    <property type="evidence" value="ECO:0007669"/>
    <property type="project" value="TreeGrafter"/>
</dbReference>
<name>A0A8H6IX05_9PEZI</name>
<comment type="similarity">
    <text evidence="2 7">Belongs to the major facilitator superfamily. Sugar transporter (TC 2.A.1.1) family.</text>
</comment>
<dbReference type="NCBIfam" id="TIGR00879">
    <property type="entry name" value="SP"/>
    <property type="match status" value="1"/>
</dbReference>
<evidence type="ECO:0000313" key="10">
    <source>
        <dbReference type="EMBL" id="KAF6802434.1"/>
    </source>
</evidence>
<keyword evidence="6 8" id="KW-0472">Membrane</keyword>
<dbReference type="PANTHER" id="PTHR48022">
    <property type="entry name" value="PLASTIDIC GLUCOSE TRANSPORTER 4"/>
    <property type="match status" value="1"/>
</dbReference>
<feature type="transmembrane region" description="Helical" evidence="8">
    <location>
        <begin position="455"/>
        <end position="476"/>
    </location>
</feature>
<dbReference type="PRINTS" id="PR00171">
    <property type="entry name" value="SUGRTRNSPORT"/>
</dbReference>
<feature type="transmembrane region" description="Helical" evidence="8">
    <location>
        <begin position="425"/>
        <end position="443"/>
    </location>
</feature>
<reference evidence="10 11" key="1">
    <citation type="journal article" date="2020" name="Phytopathology">
        <title>Genome Sequence Resources of Colletotrichum truncatum, C. plurivorum, C. musicola, and C. sojae: Four Species Pathogenic to Soybean (Glycine max).</title>
        <authorList>
            <person name="Rogerio F."/>
            <person name="Boufleur T.R."/>
            <person name="Ciampi-Guillardi M."/>
            <person name="Sukno S.A."/>
            <person name="Thon M.R."/>
            <person name="Massola Junior N.S."/>
            <person name="Baroncelli R."/>
        </authorList>
    </citation>
    <scope>NUCLEOTIDE SEQUENCE [LARGE SCALE GENOMIC DNA]</scope>
    <source>
        <strain evidence="10 11">LFN0009</strain>
    </source>
</reference>
<proteinExistence type="inferred from homology"/>
<protein>
    <recommendedName>
        <fullName evidence="9">Major facilitator superfamily (MFS) profile domain-containing protein</fullName>
    </recommendedName>
</protein>
<dbReference type="PROSITE" id="PS00217">
    <property type="entry name" value="SUGAR_TRANSPORT_2"/>
    <property type="match status" value="1"/>
</dbReference>
<keyword evidence="4 8" id="KW-0812">Transmembrane</keyword>
<dbReference type="InterPro" id="IPR003663">
    <property type="entry name" value="Sugar/inositol_transpt"/>
</dbReference>
<evidence type="ECO:0000256" key="2">
    <source>
        <dbReference type="ARBA" id="ARBA00010992"/>
    </source>
</evidence>
<feature type="transmembrane region" description="Helical" evidence="8">
    <location>
        <begin position="116"/>
        <end position="135"/>
    </location>
</feature>
<keyword evidence="5 8" id="KW-1133">Transmembrane helix</keyword>
<evidence type="ECO:0000256" key="3">
    <source>
        <dbReference type="ARBA" id="ARBA00022448"/>
    </source>
</evidence>
<dbReference type="InterPro" id="IPR005828">
    <property type="entry name" value="MFS_sugar_transport-like"/>
</dbReference>
<feature type="domain" description="Major facilitator superfamily (MFS) profile" evidence="9">
    <location>
        <begin position="51"/>
        <end position="480"/>
    </location>
</feature>
<dbReference type="InterPro" id="IPR020846">
    <property type="entry name" value="MFS_dom"/>
</dbReference>
<dbReference type="GO" id="GO:0016020">
    <property type="term" value="C:membrane"/>
    <property type="evidence" value="ECO:0007669"/>
    <property type="project" value="UniProtKB-SubCell"/>
</dbReference>
<accession>A0A8H6IX05</accession>
<organism evidence="10 11">
    <name type="scientific">Colletotrichum sojae</name>
    <dbReference type="NCBI Taxonomy" id="2175907"/>
    <lineage>
        <taxon>Eukaryota</taxon>
        <taxon>Fungi</taxon>
        <taxon>Dikarya</taxon>
        <taxon>Ascomycota</taxon>
        <taxon>Pezizomycotina</taxon>
        <taxon>Sordariomycetes</taxon>
        <taxon>Hypocreomycetidae</taxon>
        <taxon>Glomerellales</taxon>
        <taxon>Glomerellaceae</taxon>
        <taxon>Colletotrichum</taxon>
        <taxon>Colletotrichum orchidearum species complex</taxon>
    </lineage>
</organism>
<feature type="transmembrane region" description="Helical" evidence="8">
    <location>
        <begin position="85"/>
        <end position="109"/>
    </location>
</feature>
<dbReference type="Proteomes" id="UP000652219">
    <property type="component" value="Unassembled WGS sequence"/>
</dbReference>
<gene>
    <name evidence="10" type="ORF">CSOJ01_11615</name>
</gene>
<dbReference type="SUPFAM" id="SSF103473">
    <property type="entry name" value="MFS general substrate transporter"/>
    <property type="match status" value="1"/>
</dbReference>
<dbReference type="InterPro" id="IPR050360">
    <property type="entry name" value="MFS_Sugar_Transporters"/>
</dbReference>
<dbReference type="EMBL" id="WIGN01000272">
    <property type="protein sequence ID" value="KAF6802434.1"/>
    <property type="molecule type" value="Genomic_DNA"/>
</dbReference>
<keyword evidence="11" id="KW-1185">Reference proteome</keyword>
<evidence type="ECO:0000256" key="6">
    <source>
        <dbReference type="ARBA" id="ARBA00023136"/>
    </source>
</evidence>
<feature type="transmembrane region" description="Helical" evidence="8">
    <location>
        <begin position="387"/>
        <end position="413"/>
    </location>
</feature>
<comment type="caution">
    <text evidence="10">The sequence shown here is derived from an EMBL/GenBank/DDBJ whole genome shotgun (WGS) entry which is preliminary data.</text>
</comment>
<comment type="subcellular location">
    <subcellularLocation>
        <location evidence="1">Membrane</location>
        <topology evidence="1">Multi-pass membrane protein</topology>
    </subcellularLocation>
</comment>
<dbReference type="PROSITE" id="PS00216">
    <property type="entry name" value="SUGAR_TRANSPORT_1"/>
    <property type="match status" value="1"/>
</dbReference>
<dbReference type="InterPro" id="IPR005829">
    <property type="entry name" value="Sugar_transporter_CS"/>
</dbReference>
<evidence type="ECO:0000256" key="8">
    <source>
        <dbReference type="SAM" id="Phobius"/>
    </source>
</evidence>
<evidence type="ECO:0000313" key="11">
    <source>
        <dbReference type="Proteomes" id="UP000652219"/>
    </source>
</evidence>
<dbReference type="AlphaFoldDB" id="A0A8H6IX05"/>
<evidence type="ECO:0000256" key="5">
    <source>
        <dbReference type="ARBA" id="ARBA00022989"/>
    </source>
</evidence>
<keyword evidence="3 7" id="KW-0813">Transport</keyword>
<evidence type="ECO:0000256" key="1">
    <source>
        <dbReference type="ARBA" id="ARBA00004141"/>
    </source>
</evidence>
<feature type="transmembrane region" description="Helical" evidence="8">
    <location>
        <begin position="292"/>
        <end position="311"/>
    </location>
</feature>
<feature type="transmembrane region" description="Helical" evidence="8">
    <location>
        <begin position="331"/>
        <end position="349"/>
    </location>
</feature>
<feature type="transmembrane region" description="Helical" evidence="8">
    <location>
        <begin position="175"/>
        <end position="191"/>
    </location>
</feature>
<sequence>MATLEKTTSRGASQIQVEDAGVDLVAQADAPINYDSDGIKGILRSPYVLGAALLASFGGFSFGYGTSNDPTWFPETAPGNARYGFYTGFMTGMLEFGAFVGCLFLPYLADRISRKWALTIATFFFCVGAIIQTAARNYGTLVAGRTIGGIGVGTLVMGATLYIAEIASPNLRGSLLVLESISIVIGAIVALPCALQIAPALMAGLGIHFFPFSPRWLAMVGRDQDSFGSVVKLRRVSASDARVQAEWKGILSEVKFQQAMVAREHPSSNAFTAELGQWADLFKPRYIRRTSIALAIPFFQQFSGINAFVYYSPTFFAASGQKGDMPLTLSGMVNICQLVAGIPTFLYLDKVGRRKLAIGGGFAMAVPHLIMSGVVGKFNNRWDQNPAMGWFGVALIYIYVLCYACSYGPLAWTLPAEIFPNSKRAKGVGAATAMIWLANFIIGDCVPEMVFKIDWGTYLLFGCFCVAAGVFSFFIVPETAHKSLEQISALFGDNSVAEEQDLRRRIVEEVSTDPRYNVSYTTSP</sequence>
<dbReference type="PANTHER" id="PTHR48022:SF14">
    <property type="entry name" value="MAJOR FACILITATOR SUPERFAMILY (MFS) PROFILE DOMAIN-CONTAINING PROTEIN-RELATED"/>
    <property type="match status" value="1"/>
</dbReference>
<feature type="transmembrane region" description="Helical" evidence="8">
    <location>
        <begin position="197"/>
        <end position="217"/>
    </location>
</feature>
<dbReference type="Gene3D" id="1.20.1250.20">
    <property type="entry name" value="MFS general substrate transporter like domains"/>
    <property type="match status" value="1"/>
</dbReference>
<evidence type="ECO:0000256" key="7">
    <source>
        <dbReference type="RuleBase" id="RU003346"/>
    </source>
</evidence>
<feature type="transmembrane region" description="Helical" evidence="8">
    <location>
        <begin position="356"/>
        <end position="375"/>
    </location>
</feature>
<dbReference type="InterPro" id="IPR036259">
    <property type="entry name" value="MFS_trans_sf"/>
</dbReference>
<evidence type="ECO:0000259" key="9">
    <source>
        <dbReference type="PROSITE" id="PS50850"/>
    </source>
</evidence>
<feature type="transmembrane region" description="Helical" evidence="8">
    <location>
        <begin position="47"/>
        <end position="65"/>
    </location>
</feature>